<dbReference type="AlphaFoldDB" id="A0A5C2HEV4"/>
<accession>A0A5C2HEV4</accession>
<dbReference type="Proteomes" id="UP000322726">
    <property type="component" value="Chromosome"/>
</dbReference>
<protein>
    <submittedName>
        <fullName evidence="1">Uncharacterized protein</fullName>
    </submittedName>
</protein>
<reference evidence="1 2" key="3">
    <citation type="submission" date="2019-09" db="EMBL/GenBank/DDBJ databases">
        <title>Taxonomic note: a critical rebuttal of the proposed division of the genus Arcobacter into six genera, emended descriptions of Arcobacter anaerophilus and the genus Arcobacter, and an assessment of genus-level boundaries for Epsilonproteobacteria using in silico genomic comparator tools.</title>
        <authorList>
            <person name="On S.L.W."/>
            <person name="Miller W.G."/>
            <person name="Biggs P."/>
            <person name="Cornelius A."/>
            <person name="Vandamme P."/>
        </authorList>
    </citation>
    <scope>NUCLEOTIDE SEQUENCE [LARGE SCALE GENOMIC DNA]</scope>
    <source>
        <strain evidence="1 2">LMG 26638</strain>
    </source>
</reference>
<gene>
    <name evidence="1" type="ORF">APAC_1843</name>
</gene>
<evidence type="ECO:0000313" key="2">
    <source>
        <dbReference type="Proteomes" id="UP000322726"/>
    </source>
</evidence>
<name>A0A5C2HEV4_9BACT</name>
<organism evidence="1 2">
    <name type="scientific">Malaciobacter pacificus</name>
    <dbReference type="NCBI Taxonomy" id="1080223"/>
    <lineage>
        <taxon>Bacteria</taxon>
        <taxon>Pseudomonadati</taxon>
        <taxon>Campylobacterota</taxon>
        <taxon>Epsilonproteobacteria</taxon>
        <taxon>Campylobacterales</taxon>
        <taxon>Arcobacteraceae</taxon>
        <taxon>Malaciobacter</taxon>
    </lineage>
</organism>
<reference evidence="1 2" key="1">
    <citation type="submission" date="2019-09" db="EMBL/GenBank/DDBJ databases">
        <title>Complete genome sequencing of four Arcobacter species reveals a diverse suite of mobile elements.</title>
        <authorList>
            <person name="Miller W.G."/>
            <person name="Yee E."/>
            <person name="Bono J.L."/>
        </authorList>
    </citation>
    <scope>NUCLEOTIDE SEQUENCE [LARGE SCALE GENOMIC DNA]</scope>
    <source>
        <strain evidence="1 2">LMG 26638</strain>
    </source>
</reference>
<dbReference type="Gene3D" id="1.10.30.50">
    <property type="match status" value="1"/>
</dbReference>
<dbReference type="KEGG" id="apai:APAC_1843"/>
<sequence>MILDIEFVIYASLIIACLIPLYIYRKKILKFRNSNGNINLFLKDLRNYLSTHHPKIKFNFSIIDKTEDEKDRRVRETLIVEDIITQFVDYDYKKTTQASVSKEKLWVGYDEKSKSDLKLPSDWKQRKEMAWLRDNGRCDRCGNKILLKNAYSQFAKEIENGGGYNFENIIILCGDCNLILKKKESKIDISSTEIYDKLMVAVDDN</sequence>
<reference evidence="2" key="2">
    <citation type="submission" date="2019-09" db="EMBL/GenBank/DDBJ databases">
        <title>Complete genome sequencing of four Arcobacter species reveals a diverse suite of mobile elements.</title>
        <authorList>
            <person name="On S.L.W."/>
            <person name="Miller W.G."/>
            <person name="Biggs P."/>
            <person name="Cornelius A."/>
            <person name="Vandamme P."/>
        </authorList>
    </citation>
    <scope>NUCLEOTIDE SEQUENCE [LARGE SCALE GENOMIC DNA]</scope>
    <source>
        <strain evidence="2">LMG 26638</strain>
    </source>
</reference>
<evidence type="ECO:0000313" key="1">
    <source>
        <dbReference type="EMBL" id="QEP34922.1"/>
    </source>
</evidence>
<keyword evidence="2" id="KW-1185">Reference proteome</keyword>
<dbReference type="OrthoDB" id="9802901at2"/>
<dbReference type="EMBL" id="CP035928">
    <property type="protein sequence ID" value="QEP34922.1"/>
    <property type="molecule type" value="Genomic_DNA"/>
</dbReference>
<proteinExistence type="predicted"/>
<dbReference type="RefSeq" id="WP_130233835.1">
    <property type="nucleotide sequence ID" value="NZ_BMEF01000020.1"/>
</dbReference>